<evidence type="ECO:0000313" key="3">
    <source>
        <dbReference type="Proteomes" id="UP001215280"/>
    </source>
</evidence>
<name>A0AAD7I145_9AGAR</name>
<reference evidence="2" key="1">
    <citation type="submission" date="2023-03" db="EMBL/GenBank/DDBJ databases">
        <title>Massive genome expansion in bonnet fungi (Mycena s.s.) driven by repeated elements and novel gene families across ecological guilds.</title>
        <authorList>
            <consortium name="Lawrence Berkeley National Laboratory"/>
            <person name="Harder C.B."/>
            <person name="Miyauchi S."/>
            <person name="Viragh M."/>
            <person name="Kuo A."/>
            <person name="Thoen E."/>
            <person name="Andreopoulos B."/>
            <person name="Lu D."/>
            <person name="Skrede I."/>
            <person name="Drula E."/>
            <person name="Henrissat B."/>
            <person name="Morin E."/>
            <person name="Kohler A."/>
            <person name="Barry K."/>
            <person name="LaButti K."/>
            <person name="Morin E."/>
            <person name="Salamov A."/>
            <person name="Lipzen A."/>
            <person name="Mereny Z."/>
            <person name="Hegedus B."/>
            <person name="Baldrian P."/>
            <person name="Stursova M."/>
            <person name="Weitz H."/>
            <person name="Taylor A."/>
            <person name="Grigoriev I.V."/>
            <person name="Nagy L.G."/>
            <person name="Martin F."/>
            <person name="Kauserud H."/>
        </authorList>
    </citation>
    <scope>NUCLEOTIDE SEQUENCE</scope>
    <source>
        <strain evidence="2">CBHHK188m</strain>
    </source>
</reference>
<evidence type="ECO:0000259" key="1">
    <source>
        <dbReference type="Pfam" id="PF12937"/>
    </source>
</evidence>
<comment type="caution">
    <text evidence="2">The sequence shown here is derived from an EMBL/GenBank/DDBJ whole genome shotgun (WGS) entry which is preliminary data.</text>
</comment>
<dbReference type="AlphaFoldDB" id="A0AAD7I145"/>
<dbReference type="InterPro" id="IPR001810">
    <property type="entry name" value="F-box_dom"/>
</dbReference>
<dbReference type="EMBL" id="JARJLG010000180">
    <property type="protein sequence ID" value="KAJ7731798.1"/>
    <property type="molecule type" value="Genomic_DNA"/>
</dbReference>
<dbReference type="InterPro" id="IPR036047">
    <property type="entry name" value="F-box-like_dom_sf"/>
</dbReference>
<feature type="domain" description="F-box" evidence="1">
    <location>
        <begin position="15"/>
        <end position="53"/>
    </location>
</feature>
<organism evidence="2 3">
    <name type="scientific">Mycena maculata</name>
    <dbReference type="NCBI Taxonomy" id="230809"/>
    <lineage>
        <taxon>Eukaryota</taxon>
        <taxon>Fungi</taxon>
        <taxon>Dikarya</taxon>
        <taxon>Basidiomycota</taxon>
        <taxon>Agaricomycotina</taxon>
        <taxon>Agaricomycetes</taxon>
        <taxon>Agaricomycetidae</taxon>
        <taxon>Agaricales</taxon>
        <taxon>Marasmiineae</taxon>
        <taxon>Mycenaceae</taxon>
        <taxon>Mycena</taxon>
    </lineage>
</organism>
<sequence>MILTRRVSGSILRWLPNELLSEIISFSSPAAKLSLCRVSKLFHELAAISLYRVVMLQSYKQLHQFWESLSENSTRARSVRIFTVTDTIGDLATNEYAERLDYNIFSTMDRLEILEFEVSPFDTRYMEILRHCTFPRLSDFKYIAPISTRPIIESFLGRHHNISRLIIGGLDTPATTPARFAPLSKLRYYVGPTSFMDFFPSGINQILLLWTLDQPDIDGAFVKLAPLTEHGTQLTFSSLYIRDPAGAIFTALAQYLPHTECIQLRSVENKTRRLEPEYIDAVVKSLGRFTALRYLALEFLALLDPVRDPMDAAAEEYTVDKQTVEKWGRSCPSLRECCFHGSAWRLLAGQWTPIAESDLRELGYRKY</sequence>
<proteinExistence type="predicted"/>
<dbReference type="Pfam" id="PF12937">
    <property type="entry name" value="F-box-like"/>
    <property type="match status" value="1"/>
</dbReference>
<dbReference type="Proteomes" id="UP001215280">
    <property type="component" value="Unassembled WGS sequence"/>
</dbReference>
<evidence type="ECO:0000313" key="2">
    <source>
        <dbReference type="EMBL" id="KAJ7731798.1"/>
    </source>
</evidence>
<keyword evidence="3" id="KW-1185">Reference proteome</keyword>
<dbReference type="SUPFAM" id="SSF81383">
    <property type="entry name" value="F-box domain"/>
    <property type="match status" value="1"/>
</dbReference>
<protein>
    <recommendedName>
        <fullName evidence="1">F-box domain-containing protein</fullName>
    </recommendedName>
</protein>
<gene>
    <name evidence="2" type="ORF">DFH07DRAFT_846882</name>
</gene>
<accession>A0AAD7I145</accession>